<evidence type="ECO:0000256" key="11">
    <source>
        <dbReference type="PROSITE-ProRule" id="PRU00302"/>
    </source>
</evidence>
<feature type="domain" description="Sushi" evidence="13">
    <location>
        <begin position="109"/>
        <end position="165"/>
    </location>
</feature>
<dbReference type="KEGG" id="bfo:118428787"/>
<dbReference type="PANTHER" id="PTHR45656:SF4">
    <property type="entry name" value="PROTEIN CBR-CLEC-78"/>
    <property type="match status" value="1"/>
</dbReference>
<dbReference type="SUPFAM" id="SSF57535">
    <property type="entry name" value="Complement control module/SCR domain"/>
    <property type="match status" value="6"/>
</dbReference>
<evidence type="ECO:0000256" key="6">
    <source>
        <dbReference type="ARBA" id="ARBA00022737"/>
    </source>
</evidence>
<feature type="disulfide bond" evidence="11">
    <location>
        <begin position="136"/>
        <end position="163"/>
    </location>
</feature>
<dbReference type="OrthoDB" id="5804959at2759"/>
<evidence type="ECO:0000256" key="9">
    <source>
        <dbReference type="ARBA" id="ARBA00023157"/>
    </source>
</evidence>
<dbReference type="GO" id="GO:0007155">
    <property type="term" value="P:cell adhesion"/>
    <property type="evidence" value="ECO:0007669"/>
    <property type="project" value="UniProtKB-KW"/>
</dbReference>
<feature type="chain" id="PRO_5039906841" evidence="12">
    <location>
        <begin position="22"/>
        <end position="398"/>
    </location>
</feature>
<dbReference type="FunFam" id="2.10.70.10:FF:000064">
    <property type="entry name" value="Fibulin 7"/>
    <property type="match status" value="1"/>
</dbReference>
<evidence type="ECO:0000313" key="14">
    <source>
        <dbReference type="Proteomes" id="UP000001554"/>
    </source>
</evidence>
<evidence type="ECO:0000256" key="3">
    <source>
        <dbReference type="ARBA" id="ARBA00022536"/>
    </source>
</evidence>
<keyword evidence="7" id="KW-0106">Calcium</keyword>
<dbReference type="InterPro" id="IPR000436">
    <property type="entry name" value="Sushi_SCR_CCP_dom"/>
</dbReference>
<keyword evidence="3" id="KW-0245">EGF-like domain</keyword>
<feature type="domain" description="Sushi" evidence="13">
    <location>
        <begin position="166"/>
        <end position="222"/>
    </location>
</feature>
<evidence type="ECO:0000256" key="12">
    <source>
        <dbReference type="SAM" id="SignalP"/>
    </source>
</evidence>
<reference evidence="15" key="2">
    <citation type="submission" date="2025-08" db="UniProtKB">
        <authorList>
            <consortium name="RefSeq"/>
        </authorList>
    </citation>
    <scope>IDENTIFICATION</scope>
    <source>
        <strain evidence="15">S238N-H82</strain>
        <tissue evidence="15">Testes</tissue>
    </source>
</reference>
<keyword evidence="9 11" id="KW-1015">Disulfide bond</keyword>
<evidence type="ECO:0000256" key="8">
    <source>
        <dbReference type="ARBA" id="ARBA00022889"/>
    </source>
</evidence>
<evidence type="ECO:0000256" key="4">
    <source>
        <dbReference type="ARBA" id="ARBA00022659"/>
    </source>
</evidence>
<dbReference type="SMART" id="SM00032">
    <property type="entry name" value="CCP"/>
    <property type="match status" value="6"/>
</dbReference>
<evidence type="ECO:0000256" key="2">
    <source>
        <dbReference type="ARBA" id="ARBA00022525"/>
    </source>
</evidence>
<keyword evidence="14" id="KW-1185">Reference proteome</keyword>
<protein>
    <submittedName>
        <fullName evidence="15">P-selectin-like</fullName>
    </submittedName>
</protein>
<dbReference type="RefSeq" id="XP_035694888.1">
    <property type="nucleotide sequence ID" value="XM_035838995.1"/>
</dbReference>
<dbReference type="Pfam" id="PF00084">
    <property type="entry name" value="Sushi"/>
    <property type="match status" value="6"/>
</dbReference>
<comment type="subcellular location">
    <subcellularLocation>
        <location evidence="1">Secreted</location>
    </subcellularLocation>
</comment>
<name>A0A9J7M5J2_BRAFL</name>
<dbReference type="PROSITE" id="PS50923">
    <property type="entry name" value="SUSHI"/>
    <property type="match status" value="6"/>
</dbReference>
<feature type="domain" description="Sushi" evidence="13">
    <location>
        <begin position="223"/>
        <end position="280"/>
    </location>
</feature>
<organism evidence="14 15">
    <name type="scientific">Branchiostoma floridae</name>
    <name type="common">Florida lancelet</name>
    <name type="synonym">Amphioxus</name>
    <dbReference type="NCBI Taxonomy" id="7739"/>
    <lineage>
        <taxon>Eukaryota</taxon>
        <taxon>Metazoa</taxon>
        <taxon>Chordata</taxon>
        <taxon>Cephalochordata</taxon>
        <taxon>Leptocardii</taxon>
        <taxon>Amphioxiformes</taxon>
        <taxon>Branchiostomatidae</taxon>
        <taxon>Branchiostoma</taxon>
    </lineage>
</organism>
<dbReference type="AlphaFoldDB" id="A0A9J7M5J2"/>
<dbReference type="InterPro" id="IPR051277">
    <property type="entry name" value="SEZ6_CSMD_C4BPB_Regulators"/>
</dbReference>
<sequence>MRLHLFLLTVVLLLSLTDVEGWRRRRRRRCPVVNCSWSGWSLGTCSASCGGGTAPCTSAPSHGTISGSYYYGNRVTFGCHSGYSLRGSSRRTCQANRAWSGTQPRCTRKLCQRLSSPSHGQVTGGHAYGDVTTFTCDTGYELQGDARRTCQANQQWSGAQPTCSRIRCPTLSAPSHGTISGSYYYGNRVTFGCHSGYSLRGSSRRTCQANRAWSGTQPTCTKVQCPTLSAPAHGSSTGATFFGDTLSFVCDTGYELYGSSDSVTCQADQTWSAAAPSCTKIVCPDLSPPLNGHVTGGTEYGDTAVMTCDEGFSLVGDVTRTCQDNKQWSGTQPTCQRKSCPQLSAPDNGGVSGGVLFADTANFTCDPGYELVGSASRLCQANQQWSGTQPSCQTFAGL</sequence>
<dbReference type="InterPro" id="IPR035976">
    <property type="entry name" value="Sushi/SCR/CCP_sf"/>
</dbReference>
<dbReference type="Proteomes" id="UP000001554">
    <property type="component" value="Chromosome 1"/>
</dbReference>
<keyword evidence="8" id="KW-0130">Cell adhesion</keyword>
<feature type="disulfide bond" evidence="11">
    <location>
        <begin position="193"/>
        <end position="220"/>
    </location>
</feature>
<accession>A0A9J7M5J2</accession>
<proteinExistence type="predicted"/>
<keyword evidence="2" id="KW-0964">Secreted</keyword>
<reference evidence="14" key="1">
    <citation type="journal article" date="2020" name="Nat. Ecol. Evol.">
        <title>Deeply conserved synteny resolves early events in vertebrate evolution.</title>
        <authorList>
            <person name="Simakov O."/>
            <person name="Marletaz F."/>
            <person name="Yue J.X."/>
            <person name="O'Connell B."/>
            <person name="Jenkins J."/>
            <person name="Brandt A."/>
            <person name="Calef R."/>
            <person name="Tung C.H."/>
            <person name="Huang T.K."/>
            <person name="Schmutz J."/>
            <person name="Satoh N."/>
            <person name="Yu J.K."/>
            <person name="Putnam N.H."/>
            <person name="Green R.E."/>
            <person name="Rokhsar D.S."/>
        </authorList>
    </citation>
    <scope>NUCLEOTIDE SEQUENCE [LARGE SCALE GENOMIC DNA]</scope>
    <source>
        <strain evidence="14">S238N-H82</strain>
    </source>
</reference>
<dbReference type="CDD" id="cd00033">
    <property type="entry name" value="CCP"/>
    <property type="match status" value="6"/>
</dbReference>
<dbReference type="OMA" id="TQPRCSA"/>
<feature type="domain" description="Sushi" evidence="13">
    <location>
        <begin position="54"/>
        <end position="108"/>
    </location>
</feature>
<evidence type="ECO:0000256" key="1">
    <source>
        <dbReference type="ARBA" id="ARBA00004613"/>
    </source>
</evidence>
<feature type="domain" description="Sushi" evidence="13">
    <location>
        <begin position="281"/>
        <end position="337"/>
    </location>
</feature>
<feature type="signal peptide" evidence="12">
    <location>
        <begin position="1"/>
        <end position="21"/>
    </location>
</feature>
<evidence type="ECO:0000256" key="7">
    <source>
        <dbReference type="ARBA" id="ARBA00022837"/>
    </source>
</evidence>
<keyword evidence="5 12" id="KW-0732">Signal</keyword>
<keyword evidence="10" id="KW-0325">Glycoprotein</keyword>
<keyword evidence="6" id="KW-0677">Repeat</keyword>
<feature type="domain" description="Sushi" evidence="13">
    <location>
        <begin position="338"/>
        <end position="394"/>
    </location>
</feature>
<gene>
    <name evidence="15" type="primary">LOC118428787</name>
</gene>
<dbReference type="GeneID" id="118428787"/>
<evidence type="ECO:0000256" key="10">
    <source>
        <dbReference type="ARBA" id="ARBA00023180"/>
    </source>
</evidence>
<evidence type="ECO:0000259" key="13">
    <source>
        <dbReference type="PROSITE" id="PS50923"/>
    </source>
</evidence>
<dbReference type="PANTHER" id="PTHR45656">
    <property type="entry name" value="PROTEIN CBR-CLEC-78"/>
    <property type="match status" value="1"/>
</dbReference>
<feature type="disulfide bond" evidence="11">
    <location>
        <begin position="79"/>
        <end position="106"/>
    </location>
</feature>
<keyword evidence="4 11" id="KW-0768">Sushi</keyword>
<feature type="disulfide bond" evidence="11">
    <location>
        <begin position="365"/>
        <end position="392"/>
    </location>
</feature>
<evidence type="ECO:0000256" key="5">
    <source>
        <dbReference type="ARBA" id="ARBA00022729"/>
    </source>
</evidence>
<comment type="caution">
    <text evidence="11">Lacks conserved residue(s) required for the propagation of feature annotation.</text>
</comment>
<evidence type="ECO:0000313" key="15">
    <source>
        <dbReference type="RefSeq" id="XP_035694888.1"/>
    </source>
</evidence>
<dbReference type="GO" id="GO:0005576">
    <property type="term" value="C:extracellular region"/>
    <property type="evidence" value="ECO:0007669"/>
    <property type="project" value="UniProtKB-SubCell"/>
</dbReference>
<feature type="disulfide bond" evidence="11">
    <location>
        <begin position="308"/>
        <end position="335"/>
    </location>
</feature>
<dbReference type="Gene3D" id="2.10.70.10">
    <property type="entry name" value="Complement Module, domain 1"/>
    <property type="match status" value="6"/>
</dbReference>